<evidence type="ECO:0000256" key="5">
    <source>
        <dbReference type="SAM" id="Phobius"/>
    </source>
</evidence>
<feature type="transmembrane region" description="Helical" evidence="5">
    <location>
        <begin position="39"/>
        <end position="61"/>
    </location>
</feature>
<evidence type="ECO:0000256" key="2">
    <source>
        <dbReference type="ARBA" id="ARBA00022692"/>
    </source>
</evidence>
<dbReference type="Pfam" id="PF01988">
    <property type="entry name" value="VIT1"/>
    <property type="match status" value="2"/>
</dbReference>
<sequence length="183" mass="19512">MPGHAKTHLREIVFGLEDGLVSTLGAISGIAAATHDKTLVLVSALIVVLVESISMAAGTYISDKTEIEQNRQRRLGFLSLFAFLRPHPSQTYFAIEGAMAMGAAYLIGGLISASSYIFLPVNLALISSLFLTSFSLFVIGYSKAVITQVPRIRSGLETMFISLVAAAVGLLIGNLGAYASRRF</sequence>
<keyword evidence="4 5" id="KW-0472">Membrane</keyword>
<evidence type="ECO:0008006" key="8">
    <source>
        <dbReference type="Google" id="ProtNLM"/>
    </source>
</evidence>
<comment type="subcellular location">
    <subcellularLocation>
        <location evidence="1">Endomembrane system</location>
        <topology evidence="1">Multi-pass membrane protein</topology>
    </subcellularLocation>
</comment>
<dbReference type="AlphaFoldDB" id="A0A1F5FFN0"/>
<keyword evidence="2 5" id="KW-0812">Transmembrane</keyword>
<evidence type="ECO:0000256" key="1">
    <source>
        <dbReference type="ARBA" id="ARBA00004127"/>
    </source>
</evidence>
<reference evidence="6 7" key="1">
    <citation type="journal article" date="2016" name="Nat. Commun.">
        <title>Thousands of microbial genomes shed light on interconnected biogeochemical processes in an aquifer system.</title>
        <authorList>
            <person name="Anantharaman K."/>
            <person name="Brown C.T."/>
            <person name="Hug L.A."/>
            <person name="Sharon I."/>
            <person name="Castelle C.J."/>
            <person name="Probst A.J."/>
            <person name="Thomas B.C."/>
            <person name="Singh A."/>
            <person name="Wilkins M.J."/>
            <person name="Karaoz U."/>
            <person name="Brodie E.L."/>
            <person name="Williams K.H."/>
            <person name="Hubbard S.S."/>
            <person name="Banfield J.F."/>
        </authorList>
    </citation>
    <scope>NUCLEOTIDE SEQUENCE [LARGE SCALE GENOMIC DNA]</scope>
</reference>
<comment type="caution">
    <text evidence="6">The sequence shown here is derived from an EMBL/GenBank/DDBJ whole genome shotgun (WGS) entry which is preliminary data.</text>
</comment>
<feature type="transmembrane region" description="Helical" evidence="5">
    <location>
        <begin position="160"/>
        <end position="179"/>
    </location>
</feature>
<keyword evidence="3 5" id="KW-1133">Transmembrane helix</keyword>
<feature type="transmembrane region" description="Helical" evidence="5">
    <location>
        <begin position="117"/>
        <end position="139"/>
    </location>
</feature>
<dbReference type="PANTHER" id="PTHR31851">
    <property type="entry name" value="FE(2+)/MN(2+) TRANSPORTER PCL1"/>
    <property type="match status" value="1"/>
</dbReference>
<name>A0A1F5FFN0_9BACT</name>
<dbReference type="Proteomes" id="UP000176682">
    <property type="component" value="Unassembled WGS sequence"/>
</dbReference>
<dbReference type="InterPro" id="IPR008217">
    <property type="entry name" value="Ccc1_fam"/>
</dbReference>
<feature type="transmembrane region" description="Helical" evidence="5">
    <location>
        <begin position="92"/>
        <end position="111"/>
    </location>
</feature>
<dbReference type="GO" id="GO:0030026">
    <property type="term" value="P:intracellular manganese ion homeostasis"/>
    <property type="evidence" value="ECO:0007669"/>
    <property type="project" value="InterPro"/>
</dbReference>
<evidence type="ECO:0000256" key="3">
    <source>
        <dbReference type="ARBA" id="ARBA00022989"/>
    </source>
</evidence>
<protein>
    <recommendedName>
        <fullName evidence="8">VIT family protein</fullName>
    </recommendedName>
</protein>
<gene>
    <name evidence="6" type="ORF">A2368_04795</name>
</gene>
<evidence type="ECO:0000313" key="7">
    <source>
        <dbReference type="Proteomes" id="UP000176682"/>
    </source>
</evidence>
<evidence type="ECO:0000313" key="6">
    <source>
        <dbReference type="EMBL" id="OGD78334.1"/>
    </source>
</evidence>
<accession>A0A1F5FFN0</accession>
<dbReference type="GO" id="GO:0005384">
    <property type="term" value="F:manganese ion transmembrane transporter activity"/>
    <property type="evidence" value="ECO:0007669"/>
    <property type="project" value="InterPro"/>
</dbReference>
<evidence type="ECO:0000256" key="4">
    <source>
        <dbReference type="ARBA" id="ARBA00023136"/>
    </source>
</evidence>
<proteinExistence type="predicted"/>
<dbReference type="EMBL" id="MFAM01000051">
    <property type="protein sequence ID" value="OGD78334.1"/>
    <property type="molecule type" value="Genomic_DNA"/>
</dbReference>
<dbReference type="GO" id="GO:0012505">
    <property type="term" value="C:endomembrane system"/>
    <property type="evidence" value="ECO:0007669"/>
    <property type="project" value="UniProtKB-SubCell"/>
</dbReference>
<organism evidence="6 7">
    <name type="scientific">Candidatus Collierbacteria bacterium RIFOXYB1_FULL_49_13</name>
    <dbReference type="NCBI Taxonomy" id="1817728"/>
    <lineage>
        <taxon>Bacteria</taxon>
        <taxon>Candidatus Collieribacteriota</taxon>
    </lineage>
</organism>
<dbReference type="CDD" id="cd01059">
    <property type="entry name" value="CCC1_like"/>
    <property type="match status" value="1"/>
</dbReference>